<accession>A0AAE1JNW0</accession>
<name>A0AAE1JNW0_9FABA</name>
<reference evidence="1" key="1">
    <citation type="submission" date="2023-10" db="EMBL/GenBank/DDBJ databases">
        <title>Chromosome-level genome of the transformable northern wattle, Acacia crassicarpa.</title>
        <authorList>
            <person name="Massaro I."/>
            <person name="Sinha N.R."/>
            <person name="Poethig S."/>
            <person name="Leichty A.R."/>
        </authorList>
    </citation>
    <scope>NUCLEOTIDE SEQUENCE</scope>
    <source>
        <strain evidence="1">Acra3RX</strain>
        <tissue evidence="1">Leaf</tissue>
    </source>
</reference>
<dbReference type="EMBL" id="JAWXYG010000013">
    <property type="protein sequence ID" value="KAK4254930.1"/>
    <property type="molecule type" value="Genomic_DNA"/>
</dbReference>
<dbReference type="Proteomes" id="UP001293593">
    <property type="component" value="Unassembled WGS sequence"/>
</dbReference>
<comment type="caution">
    <text evidence="1">The sequence shown here is derived from an EMBL/GenBank/DDBJ whole genome shotgun (WGS) entry which is preliminary data.</text>
</comment>
<evidence type="ECO:0000313" key="1">
    <source>
        <dbReference type="EMBL" id="KAK4254930.1"/>
    </source>
</evidence>
<gene>
    <name evidence="1" type="ORF">QN277_008002</name>
</gene>
<keyword evidence="2" id="KW-1185">Reference proteome</keyword>
<sequence>MGQYKWNRSGISLRLSNSLGTIMKLIQKLKKCPRFGSMECSSIGGPGFHSHAFLKKRYLGLCFWSSQVTTASEHQSKIE</sequence>
<dbReference type="AlphaFoldDB" id="A0AAE1JNW0"/>
<evidence type="ECO:0000313" key="2">
    <source>
        <dbReference type="Proteomes" id="UP001293593"/>
    </source>
</evidence>
<proteinExistence type="predicted"/>
<protein>
    <submittedName>
        <fullName evidence="1">Uncharacterized protein</fullName>
    </submittedName>
</protein>
<organism evidence="1 2">
    <name type="scientific">Acacia crassicarpa</name>
    <name type="common">northern wattle</name>
    <dbReference type="NCBI Taxonomy" id="499986"/>
    <lineage>
        <taxon>Eukaryota</taxon>
        <taxon>Viridiplantae</taxon>
        <taxon>Streptophyta</taxon>
        <taxon>Embryophyta</taxon>
        <taxon>Tracheophyta</taxon>
        <taxon>Spermatophyta</taxon>
        <taxon>Magnoliopsida</taxon>
        <taxon>eudicotyledons</taxon>
        <taxon>Gunneridae</taxon>
        <taxon>Pentapetalae</taxon>
        <taxon>rosids</taxon>
        <taxon>fabids</taxon>
        <taxon>Fabales</taxon>
        <taxon>Fabaceae</taxon>
        <taxon>Caesalpinioideae</taxon>
        <taxon>mimosoid clade</taxon>
        <taxon>Acacieae</taxon>
        <taxon>Acacia</taxon>
    </lineage>
</organism>